<proteinExistence type="predicted"/>
<dbReference type="EMBL" id="JAWPEI010000011">
    <property type="protein sequence ID" value="KAK4712128.1"/>
    <property type="molecule type" value="Genomic_DNA"/>
</dbReference>
<evidence type="ECO:0000313" key="2">
    <source>
        <dbReference type="EMBL" id="KAK4712128.1"/>
    </source>
</evidence>
<keyword evidence="3" id="KW-1185">Reference proteome</keyword>
<name>A0AAV9KG87_9SOLN</name>
<reference evidence="2 3" key="1">
    <citation type="submission" date="2023-10" db="EMBL/GenBank/DDBJ databases">
        <title>Genome-Wide Identification Analysis in wild type Solanum Pinnatisectum Reveals Some Genes Defensing Phytophthora Infestans.</title>
        <authorList>
            <person name="Sun C."/>
        </authorList>
    </citation>
    <scope>NUCLEOTIDE SEQUENCE [LARGE SCALE GENOMIC DNA]</scope>
    <source>
        <strain evidence="2">LQN</strain>
        <tissue evidence="2">Leaf</tissue>
    </source>
</reference>
<protein>
    <recommendedName>
        <fullName evidence="1">Reverse transcriptase zinc-binding domain-containing protein</fullName>
    </recommendedName>
</protein>
<gene>
    <name evidence="2" type="ORF">R3W88_006641</name>
</gene>
<evidence type="ECO:0000313" key="3">
    <source>
        <dbReference type="Proteomes" id="UP001311915"/>
    </source>
</evidence>
<comment type="caution">
    <text evidence="2">The sequence shown here is derived from an EMBL/GenBank/DDBJ whole genome shotgun (WGS) entry which is preliminary data.</text>
</comment>
<accession>A0AAV9KG87</accession>
<dbReference type="InterPro" id="IPR026960">
    <property type="entry name" value="RVT-Znf"/>
</dbReference>
<sequence length="69" mass="8146">MYTNLMPQYPKVEWRSCTLHSCVHQRFKFILWLAVQNRLETVDRLMKIGIQVPTDCAFCGATLETFDHL</sequence>
<dbReference type="AlphaFoldDB" id="A0AAV9KG87"/>
<evidence type="ECO:0000259" key="1">
    <source>
        <dbReference type="Pfam" id="PF13966"/>
    </source>
</evidence>
<organism evidence="2 3">
    <name type="scientific">Solanum pinnatisectum</name>
    <name type="common">tansyleaf nightshade</name>
    <dbReference type="NCBI Taxonomy" id="50273"/>
    <lineage>
        <taxon>Eukaryota</taxon>
        <taxon>Viridiplantae</taxon>
        <taxon>Streptophyta</taxon>
        <taxon>Embryophyta</taxon>
        <taxon>Tracheophyta</taxon>
        <taxon>Spermatophyta</taxon>
        <taxon>Magnoliopsida</taxon>
        <taxon>eudicotyledons</taxon>
        <taxon>Gunneridae</taxon>
        <taxon>Pentapetalae</taxon>
        <taxon>asterids</taxon>
        <taxon>lamiids</taxon>
        <taxon>Solanales</taxon>
        <taxon>Solanaceae</taxon>
        <taxon>Solanoideae</taxon>
        <taxon>Solaneae</taxon>
        <taxon>Solanum</taxon>
    </lineage>
</organism>
<feature type="domain" description="Reverse transcriptase zinc-binding" evidence="1">
    <location>
        <begin position="1"/>
        <end position="69"/>
    </location>
</feature>
<dbReference type="Pfam" id="PF13966">
    <property type="entry name" value="zf-RVT"/>
    <property type="match status" value="1"/>
</dbReference>
<dbReference type="Proteomes" id="UP001311915">
    <property type="component" value="Unassembled WGS sequence"/>
</dbReference>